<evidence type="ECO:0000256" key="4">
    <source>
        <dbReference type="ARBA" id="ARBA00022927"/>
    </source>
</evidence>
<dbReference type="EMBL" id="CP119951">
    <property type="protein sequence ID" value="WFC94437.1"/>
    <property type="molecule type" value="Genomic_DNA"/>
</dbReference>
<keyword evidence="9" id="KW-1185">Reference proteome</keyword>
<dbReference type="GO" id="GO:0006406">
    <property type="term" value="P:mRNA export from nucleus"/>
    <property type="evidence" value="ECO:0007669"/>
    <property type="project" value="TreeGrafter"/>
</dbReference>
<keyword evidence="3" id="KW-0509">mRNA transport</keyword>
<keyword evidence="6" id="KW-0906">Nuclear pore complex</keyword>
<accession>A0AAF0DS77</accession>
<gene>
    <name evidence="8" type="ORF">MBRA1_001067</name>
</gene>
<evidence type="ECO:0000256" key="7">
    <source>
        <dbReference type="ARBA" id="ARBA00023242"/>
    </source>
</evidence>
<dbReference type="GO" id="GO:0005643">
    <property type="term" value="C:nuclear pore"/>
    <property type="evidence" value="ECO:0007669"/>
    <property type="project" value="UniProtKB-SubCell"/>
</dbReference>
<comment type="subcellular location">
    <subcellularLocation>
        <location evidence="1">Nucleus</location>
        <location evidence="1">Nuclear pore complex</location>
    </subcellularLocation>
</comment>
<dbReference type="InterPro" id="IPR037700">
    <property type="entry name" value="NUP88/NUP82"/>
</dbReference>
<dbReference type="Pfam" id="PF10168">
    <property type="entry name" value="Nup88"/>
    <property type="match status" value="1"/>
</dbReference>
<evidence type="ECO:0000256" key="5">
    <source>
        <dbReference type="ARBA" id="ARBA00023010"/>
    </source>
</evidence>
<keyword evidence="4" id="KW-0653">Protein transport</keyword>
<keyword evidence="5" id="KW-0811">Translocation</keyword>
<protein>
    <submittedName>
        <fullName evidence="8">Uncharacterized protein</fullName>
    </submittedName>
</protein>
<evidence type="ECO:0000256" key="2">
    <source>
        <dbReference type="ARBA" id="ARBA00022448"/>
    </source>
</evidence>
<dbReference type="GO" id="GO:0000055">
    <property type="term" value="P:ribosomal large subunit export from nucleus"/>
    <property type="evidence" value="ECO:0007669"/>
    <property type="project" value="InterPro"/>
</dbReference>
<evidence type="ECO:0000256" key="6">
    <source>
        <dbReference type="ARBA" id="ARBA00023132"/>
    </source>
</evidence>
<dbReference type="GO" id="GO:0017056">
    <property type="term" value="F:structural constituent of nuclear pore"/>
    <property type="evidence" value="ECO:0007669"/>
    <property type="project" value="InterPro"/>
</dbReference>
<dbReference type="Proteomes" id="UP001216638">
    <property type="component" value="Chromosome 1"/>
</dbReference>
<organism evidence="8 9">
    <name type="scientific">Malassezia brasiliensis</name>
    <dbReference type="NCBI Taxonomy" id="1821822"/>
    <lineage>
        <taxon>Eukaryota</taxon>
        <taxon>Fungi</taxon>
        <taxon>Dikarya</taxon>
        <taxon>Basidiomycota</taxon>
        <taxon>Ustilaginomycotina</taxon>
        <taxon>Malasseziomycetes</taxon>
        <taxon>Malasseziales</taxon>
        <taxon>Malasseziaceae</taxon>
        <taxon>Malassezia</taxon>
    </lineage>
</organism>
<dbReference type="PANTHER" id="PTHR13257">
    <property type="entry name" value="NUCLEOPORIN NUP84-RELATED"/>
    <property type="match status" value="1"/>
</dbReference>
<dbReference type="GO" id="GO:0006606">
    <property type="term" value="P:protein import into nucleus"/>
    <property type="evidence" value="ECO:0007669"/>
    <property type="project" value="TreeGrafter"/>
</dbReference>
<evidence type="ECO:0000256" key="3">
    <source>
        <dbReference type="ARBA" id="ARBA00022816"/>
    </source>
</evidence>
<reference evidence="8" key="1">
    <citation type="submission" date="2023-03" db="EMBL/GenBank/DDBJ databases">
        <title>Mating type loci evolution in Malassezia.</title>
        <authorList>
            <person name="Coelho M.A."/>
        </authorList>
    </citation>
    <scope>NUCLEOTIDE SEQUENCE</scope>
    <source>
        <strain evidence="8">CBS 14135</strain>
    </source>
</reference>
<evidence type="ECO:0000256" key="1">
    <source>
        <dbReference type="ARBA" id="ARBA00004567"/>
    </source>
</evidence>
<name>A0AAF0DS77_9BASI</name>
<sequence length="782" mass="83449">MSAPPGRPSWLPRLAAHPVFRGEGAREAHGAQKRHLLAVRGTELIVVVHNEVRLTSLAQAKRTLSRAADDAGADADAATLTYKVLTHESLSFPIAGIAVNPTGKLLAVYGTHEVVMILLPRRGFLQHVGTACPVKAMRVGAYYHAPHGCAPISQCTWHPLGRDGASLVVLTEDALLREYDVVHDLDEPQQTIACAPGAGRTHAALSADDEDATCAVAMAFADTTQLGDEACAPQSAWLMCTVLVLMRSSDVYAVCPFLPKVAALPRPALAALARAPAPTELARRYVADLVRQARATTPARAHEDVSLDGDASIDAAAHVVVRAPAAVPHRVAPQGPFLLRPAPPERSDEVAPVASDLVCTRIGAPPGVRAAPLDVVGIAMGDGRVHLCLLAAPLAPAWHTGRAPGAPPTPPTLAVYETVALPVVRDDASIGAVQDRTALQFVRDPLYPDTVFVTHRGGAHRIVVTWAAPLLETIATDAAQVAHAVRNAPRSTLTCLATTPDAPDDAPRVVGAALVHDVYLSYTFLAITSDAQLVATELPLRTPLALDAAHDEVPMDVAYTTLLDGGAFAPPAFPAAPAPRASSAPLDVSAASLRALGTAAEQVRARMREVVVQANRTQARAEQQVQETQRQVAQVGDVAARVRALDADALRARLARIEAAQRSALARADALLQHLMDEHQPQLSVYEQRWLDELRRMAREFGVGDVPRAPAVEQLHKLQHQLAVLRPELPHYAAHQRDATPRGQRLGTVQTQRVESLLAHEAHLLAQARAKVQWMQHTLAPR</sequence>
<dbReference type="PANTHER" id="PTHR13257:SF0">
    <property type="entry name" value="NUCLEAR PORE COMPLEX PROTEIN NUP88"/>
    <property type="match status" value="1"/>
</dbReference>
<dbReference type="InterPro" id="IPR019321">
    <property type="entry name" value="Nucleoporin_Nup88"/>
</dbReference>
<keyword evidence="7" id="KW-0539">Nucleus</keyword>
<dbReference type="GO" id="GO:0000056">
    <property type="term" value="P:ribosomal small subunit export from nucleus"/>
    <property type="evidence" value="ECO:0007669"/>
    <property type="project" value="InterPro"/>
</dbReference>
<evidence type="ECO:0000313" key="8">
    <source>
        <dbReference type="EMBL" id="WFC94437.1"/>
    </source>
</evidence>
<keyword evidence="2" id="KW-0813">Transport</keyword>
<proteinExistence type="predicted"/>
<dbReference type="AlphaFoldDB" id="A0AAF0DS77"/>
<evidence type="ECO:0000313" key="9">
    <source>
        <dbReference type="Proteomes" id="UP001216638"/>
    </source>
</evidence>